<keyword evidence="1" id="KW-1185">Reference proteome</keyword>
<dbReference type="GeneID" id="101493236"/>
<evidence type="ECO:0000313" key="2">
    <source>
        <dbReference type="RefSeq" id="XP_004505525.1"/>
    </source>
</evidence>
<dbReference type="InterPro" id="IPR038971">
    <property type="entry name" value="SMR11/SMR16"/>
</dbReference>
<dbReference type="PANTHER" id="PTHR36310:SF1">
    <property type="entry name" value="CYCLIN-DEPENDENT PROTEIN KINASE INHIBITOR SMR11"/>
    <property type="match status" value="1"/>
</dbReference>
<protein>
    <submittedName>
        <fullName evidence="2">Cyclin-dependent protein kinase inhibitor SMR11</fullName>
    </submittedName>
</protein>
<proteinExistence type="predicted"/>
<sequence length="223" mass="24869">MDLSDEKSVATKMNVSCSKTNQKDDATDCNCIVPVTPNTVKETSDSEFQSPLTLTVVRKQLNRAHIHSQLDNSTPPTPNAILVDSFAFTTEEMAARASQSTKYLCEIRNTVSRQLHFRSSVHPYESISDQEIIESLHENLLQFILSKQIEEFLPSISKDSDDECKSPPSRICFNGISDITPGAPRKVKRLGQQRIVKLGLSHVQAKQMDFNDGIPHLTDGLLL</sequence>
<dbReference type="Proteomes" id="UP000087171">
    <property type="component" value="Chromosome Ca6"/>
</dbReference>
<reference evidence="2" key="2">
    <citation type="submission" date="2025-08" db="UniProtKB">
        <authorList>
            <consortium name="RefSeq"/>
        </authorList>
    </citation>
    <scope>IDENTIFICATION</scope>
    <source>
        <tissue evidence="2">Etiolated seedlings</tissue>
    </source>
</reference>
<dbReference type="STRING" id="3827.A0A1S2YJG9"/>
<dbReference type="AlphaFoldDB" id="A0A1S2YJG9"/>
<dbReference type="OrthoDB" id="777328at2759"/>
<evidence type="ECO:0000313" key="1">
    <source>
        <dbReference type="Proteomes" id="UP000087171"/>
    </source>
</evidence>
<keyword evidence="2" id="KW-0649">Protein kinase inhibitor</keyword>
<dbReference type="RefSeq" id="XP_004505525.1">
    <property type="nucleotide sequence ID" value="XM_004505468.3"/>
</dbReference>
<organism evidence="1 2">
    <name type="scientific">Cicer arietinum</name>
    <name type="common">Chickpea</name>
    <name type="synonym">Garbanzo</name>
    <dbReference type="NCBI Taxonomy" id="3827"/>
    <lineage>
        <taxon>Eukaryota</taxon>
        <taxon>Viridiplantae</taxon>
        <taxon>Streptophyta</taxon>
        <taxon>Embryophyta</taxon>
        <taxon>Tracheophyta</taxon>
        <taxon>Spermatophyta</taxon>
        <taxon>Magnoliopsida</taxon>
        <taxon>eudicotyledons</taxon>
        <taxon>Gunneridae</taxon>
        <taxon>Pentapetalae</taxon>
        <taxon>rosids</taxon>
        <taxon>fabids</taxon>
        <taxon>Fabales</taxon>
        <taxon>Fabaceae</taxon>
        <taxon>Papilionoideae</taxon>
        <taxon>50 kb inversion clade</taxon>
        <taxon>NPAAA clade</taxon>
        <taxon>Hologalegina</taxon>
        <taxon>IRL clade</taxon>
        <taxon>Cicereae</taxon>
        <taxon>Cicer</taxon>
    </lineage>
</organism>
<gene>
    <name evidence="2" type="primary">LOC101493236</name>
</gene>
<dbReference type="PaxDb" id="3827-XP_004505525.1"/>
<dbReference type="KEGG" id="cam:101493236"/>
<dbReference type="PANTHER" id="PTHR36310">
    <property type="entry name" value="CYCLIN-DEPENDENT PROTEIN KINASE INHIBITOR SMR11"/>
    <property type="match status" value="1"/>
</dbReference>
<name>A0A1S2YJG9_CICAR</name>
<accession>A0A1S2YJG9</accession>
<dbReference type="GO" id="GO:0004860">
    <property type="term" value="F:protein kinase inhibitor activity"/>
    <property type="evidence" value="ECO:0007669"/>
    <property type="project" value="UniProtKB-KW"/>
</dbReference>
<reference evidence="1" key="1">
    <citation type="journal article" date="2013" name="Nat. Biotechnol.">
        <title>Draft genome sequence of chickpea (Cicer arietinum) provides a resource for trait improvement.</title>
        <authorList>
            <person name="Varshney R.K."/>
            <person name="Song C."/>
            <person name="Saxena R.K."/>
            <person name="Azam S."/>
            <person name="Yu S."/>
            <person name="Sharpe A.G."/>
            <person name="Cannon S."/>
            <person name="Baek J."/>
            <person name="Rosen B.D."/>
            <person name="Tar'an B."/>
            <person name="Millan T."/>
            <person name="Zhang X."/>
            <person name="Ramsay L.D."/>
            <person name="Iwata A."/>
            <person name="Wang Y."/>
            <person name="Nelson W."/>
            <person name="Farmer A.D."/>
            <person name="Gaur P.M."/>
            <person name="Soderlund C."/>
            <person name="Penmetsa R.V."/>
            <person name="Xu C."/>
            <person name="Bharti A.K."/>
            <person name="He W."/>
            <person name="Winter P."/>
            <person name="Zhao S."/>
            <person name="Hane J.K."/>
            <person name="Carrasquilla-Garcia N."/>
            <person name="Condie J.A."/>
            <person name="Upadhyaya H.D."/>
            <person name="Luo M.C."/>
            <person name="Thudi M."/>
            <person name="Gowda C.L."/>
            <person name="Singh N.P."/>
            <person name="Lichtenzveig J."/>
            <person name="Gali K.K."/>
            <person name="Rubio J."/>
            <person name="Nadarajan N."/>
            <person name="Dolezel J."/>
            <person name="Bansal K.C."/>
            <person name="Xu X."/>
            <person name="Edwards D."/>
            <person name="Zhang G."/>
            <person name="Kahl G."/>
            <person name="Gil J."/>
            <person name="Singh K.B."/>
            <person name="Datta S.K."/>
            <person name="Jackson S.A."/>
            <person name="Wang J."/>
            <person name="Cook D.R."/>
        </authorList>
    </citation>
    <scope>NUCLEOTIDE SEQUENCE [LARGE SCALE GENOMIC DNA]</scope>
    <source>
        <strain evidence="1">cv. CDC Frontier</strain>
    </source>
</reference>